<proteinExistence type="predicted"/>
<sequence>MKIENCVDRRTKRTSPLVLIGRGKKDNGGSFCPGDIVAEQCRGQDRHKWGTACLSELEKHEGRGGCLCTRTKVES</sequence>
<protein>
    <submittedName>
        <fullName evidence="1">Uncharacterized protein</fullName>
    </submittedName>
</protein>
<accession>A0AAE1QRH7</accession>
<reference evidence="1" key="1">
    <citation type="submission" date="2023-12" db="EMBL/GenBank/DDBJ databases">
        <title>Genome assembly of Anisodus tanguticus.</title>
        <authorList>
            <person name="Wang Y.-J."/>
        </authorList>
    </citation>
    <scope>NUCLEOTIDE SEQUENCE</scope>
    <source>
        <strain evidence="1">KB-2021</strain>
        <tissue evidence="1">Leaf</tissue>
    </source>
</reference>
<evidence type="ECO:0000313" key="1">
    <source>
        <dbReference type="EMBL" id="KAK4337954.1"/>
    </source>
</evidence>
<dbReference type="AlphaFoldDB" id="A0AAE1QRH7"/>
<comment type="caution">
    <text evidence="1">The sequence shown here is derived from an EMBL/GenBank/DDBJ whole genome shotgun (WGS) entry which is preliminary data.</text>
</comment>
<dbReference type="Proteomes" id="UP001291623">
    <property type="component" value="Unassembled WGS sequence"/>
</dbReference>
<evidence type="ECO:0000313" key="2">
    <source>
        <dbReference type="Proteomes" id="UP001291623"/>
    </source>
</evidence>
<gene>
    <name evidence="1" type="ORF">RND71_042441</name>
</gene>
<dbReference type="EMBL" id="JAVYJV010000024">
    <property type="protein sequence ID" value="KAK4337954.1"/>
    <property type="molecule type" value="Genomic_DNA"/>
</dbReference>
<name>A0AAE1QRH7_9SOLA</name>
<organism evidence="1 2">
    <name type="scientific">Anisodus tanguticus</name>
    <dbReference type="NCBI Taxonomy" id="243964"/>
    <lineage>
        <taxon>Eukaryota</taxon>
        <taxon>Viridiplantae</taxon>
        <taxon>Streptophyta</taxon>
        <taxon>Embryophyta</taxon>
        <taxon>Tracheophyta</taxon>
        <taxon>Spermatophyta</taxon>
        <taxon>Magnoliopsida</taxon>
        <taxon>eudicotyledons</taxon>
        <taxon>Gunneridae</taxon>
        <taxon>Pentapetalae</taxon>
        <taxon>asterids</taxon>
        <taxon>lamiids</taxon>
        <taxon>Solanales</taxon>
        <taxon>Solanaceae</taxon>
        <taxon>Solanoideae</taxon>
        <taxon>Hyoscyameae</taxon>
        <taxon>Anisodus</taxon>
    </lineage>
</organism>
<keyword evidence="2" id="KW-1185">Reference proteome</keyword>